<keyword evidence="1" id="KW-1133">Transmembrane helix</keyword>
<protein>
    <submittedName>
        <fullName evidence="2">Uncharacterized protein</fullName>
    </submittedName>
</protein>
<keyword evidence="1" id="KW-0812">Transmembrane</keyword>
<keyword evidence="1" id="KW-0472">Membrane</keyword>
<comment type="caution">
    <text evidence="2">The sequence shown here is derived from an EMBL/GenBank/DDBJ whole genome shotgun (WGS) entry which is preliminary data.</text>
</comment>
<proteinExistence type="predicted"/>
<feature type="transmembrane region" description="Helical" evidence="1">
    <location>
        <begin position="12"/>
        <end position="38"/>
    </location>
</feature>
<dbReference type="AlphaFoldDB" id="A0A1G2DXU8"/>
<reference evidence="2 3" key="1">
    <citation type="journal article" date="2016" name="Nat. Commun.">
        <title>Thousands of microbial genomes shed light on interconnected biogeochemical processes in an aquifer system.</title>
        <authorList>
            <person name="Anantharaman K."/>
            <person name="Brown C.T."/>
            <person name="Hug L.A."/>
            <person name="Sharon I."/>
            <person name="Castelle C.J."/>
            <person name="Probst A.J."/>
            <person name="Thomas B.C."/>
            <person name="Singh A."/>
            <person name="Wilkins M.J."/>
            <person name="Karaoz U."/>
            <person name="Brodie E.L."/>
            <person name="Williams K.H."/>
            <person name="Hubbard S.S."/>
            <person name="Banfield J.F."/>
        </authorList>
    </citation>
    <scope>NUCLEOTIDE SEQUENCE [LARGE SCALE GENOMIC DNA]</scope>
</reference>
<gene>
    <name evidence="2" type="ORF">A2V72_02070</name>
</gene>
<evidence type="ECO:0000313" key="3">
    <source>
        <dbReference type="Proteomes" id="UP000178893"/>
    </source>
</evidence>
<feature type="transmembrane region" description="Helical" evidence="1">
    <location>
        <begin position="50"/>
        <end position="75"/>
    </location>
</feature>
<dbReference type="Proteomes" id="UP000178893">
    <property type="component" value="Unassembled WGS sequence"/>
</dbReference>
<accession>A0A1G2DXU8</accession>
<name>A0A1G2DXU8_9BACT</name>
<sequence length="211" mass="24217">MTVSNFNFFDNIPLFIFGLAFTVVFIMFVDGALILFLSRDIERADRGKRTLISSFYGFLAILIVSSVFLLVTWILNKGQEPKPGQVAGEFPVSPIGTNFPPSPQIIKIGEFYFNGPFLLKDNDEIINHMSVFSILCKSNENYDIIYIGETEKMIQLSKHSKAKCWQENCDNQKNLYVAILWTPKENYESGVRREMKKSLEKELSPLCFEEE</sequence>
<organism evidence="2 3">
    <name type="scientific">Candidatus Nealsonbacteria bacterium RBG_13_37_56</name>
    <dbReference type="NCBI Taxonomy" id="1801661"/>
    <lineage>
        <taxon>Bacteria</taxon>
        <taxon>Candidatus Nealsoniibacteriota</taxon>
    </lineage>
</organism>
<evidence type="ECO:0000313" key="2">
    <source>
        <dbReference type="EMBL" id="OGZ18377.1"/>
    </source>
</evidence>
<evidence type="ECO:0000256" key="1">
    <source>
        <dbReference type="SAM" id="Phobius"/>
    </source>
</evidence>
<dbReference type="EMBL" id="MHLW01000003">
    <property type="protein sequence ID" value="OGZ18377.1"/>
    <property type="molecule type" value="Genomic_DNA"/>
</dbReference>